<gene>
    <name evidence="7" type="ORF">GBAR_LOCUS5777</name>
</gene>
<dbReference type="SUPFAM" id="SSF54211">
    <property type="entry name" value="Ribosomal protein S5 domain 2-like"/>
    <property type="match status" value="1"/>
</dbReference>
<dbReference type="InterPro" id="IPR038973">
    <property type="entry name" value="MutL/Mlh/Pms-like"/>
</dbReference>
<dbReference type="Gene3D" id="3.30.1370.100">
    <property type="entry name" value="MutL, C-terminal domain, regulatory subdomain"/>
    <property type="match status" value="1"/>
</dbReference>
<feature type="compositionally biased region" description="Low complexity" evidence="4">
    <location>
        <begin position="320"/>
        <end position="330"/>
    </location>
</feature>
<dbReference type="NCBIfam" id="TIGR00585">
    <property type="entry name" value="mutl"/>
    <property type="match status" value="1"/>
</dbReference>
<dbReference type="InterPro" id="IPR014762">
    <property type="entry name" value="DNA_mismatch_repair_CS"/>
</dbReference>
<dbReference type="InterPro" id="IPR013507">
    <property type="entry name" value="DNA_mismatch_S5_2-like"/>
</dbReference>
<dbReference type="GO" id="GO:0032300">
    <property type="term" value="C:mismatch repair complex"/>
    <property type="evidence" value="ECO:0007669"/>
    <property type="project" value="InterPro"/>
</dbReference>
<dbReference type="InterPro" id="IPR042120">
    <property type="entry name" value="MutL_C_dimsub"/>
</dbReference>
<sequence>MIAAGEVVERPVSVVKELLENSIDSGASQITVEVKSGGTELVRVVDNGQGIPADEVPIAFYRHATSKLADTDSLDRVATMGFRGEALPSIAAVSRIVIQTRPHDETAGFRMALNWGEAVESGSEGCAAGTAVEVSDLFGNQPARRKFLRSPQAETARVQELVSRYSLAFPEIRFRLENDGRASLTTPGNGQPREALLAVYGSQVTKDMLEVHVEDPETGYSVEGFAGAPSVSRANRTYLTFFVNRRLIQSRMLSFAVEEAYTGLLQVKRYPVAAINVVLPYADVDVNSHPAKREVRFHQENRVFSLAQRAVRAALMTDSPVPAASSAPSPHQSFRPFAGPGRGSSSSGAMNARFDADHPPRQLPGEASGGEALSLLGRPQIPLKVVGQLQLTYIVAEGPEGMYLVDQHAAHERTLFDRICAERNQRGPATQPLLSPVNVELTPSHASTLQDNLEEITEYGFQVEPFGDRSYLLRAVPSVLSTQDPAKTLIDILDMATLEGLTRQKENVMAASIACHAAIRAGQSLSEAEMRALLEQLEATPNPHTCPHGRPTMVHYSSYHVERGFGRR</sequence>
<protein>
    <submittedName>
        <fullName evidence="7">DNA mismatch repair protein MutL</fullName>
    </submittedName>
</protein>
<dbReference type="GO" id="GO:0140664">
    <property type="term" value="F:ATP-dependent DNA damage sensor activity"/>
    <property type="evidence" value="ECO:0007669"/>
    <property type="project" value="InterPro"/>
</dbReference>
<dbReference type="GO" id="GO:0005524">
    <property type="term" value="F:ATP binding"/>
    <property type="evidence" value="ECO:0007669"/>
    <property type="project" value="InterPro"/>
</dbReference>
<evidence type="ECO:0000313" key="7">
    <source>
        <dbReference type="EMBL" id="CAI8008436.1"/>
    </source>
</evidence>
<dbReference type="Pfam" id="PF13589">
    <property type="entry name" value="HATPase_c_3"/>
    <property type="match status" value="1"/>
</dbReference>
<dbReference type="SMART" id="SM01340">
    <property type="entry name" value="DNA_mis_repair"/>
    <property type="match status" value="1"/>
</dbReference>
<dbReference type="FunFam" id="3.30.565.10:FF:000003">
    <property type="entry name" value="DNA mismatch repair endonuclease MutL"/>
    <property type="match status" value="1"/>
</dbReference>
<feature type="region of interest" description="Disordered" evidence="4">
    <location>
        <begin position="320"/>
        <end position="371"/>
    </location>
</feature>
<dbReference type="GO" id="GO:0016887">
    <property type="term" value="F:ATP hydrolysis activity"/>
    <property type="evidence" value="ECO:0007669"/>
    <property type="project" value="InterPro"/>
</dbReference>
<dbReference type="InterPro" id="IPR036890">
    <property type="entry name" value="HATPase_C_sf"/>
</dbReference>
<evidence type="ECO:0000256" key="3">
    <source>
        <dbReference type="ARBA" id="ARBA00023204"/>
    </source>
</evidence>
<dbReference type="EMBL" id="CASHTH010000843">
    <property type="protein sequence ID" value="CAI8008436.1"/>
    <property type="molecule type" value="Genomic_DNA"/>
</dbReference>
<dbReference type="CDD" id="cd00782">
    <property type="entry name" value="MutL_Trans"/>
    <property type="match status" value="1"/>
</dbReference>
<evidence type="ECO:0000259" key="6">
    <source>
        <dbReference type="SMART" id="SM01340"/>
    </source>
</evidence>
<dbReference type="CDD" id="cd16926">
    <property type="entry name" value="HATPase_MutL-MLH-PMS-like"/>
    <property type="match status" value="1"/>
</dbReference>
<evidence type="ECO:0000259" key="5">
    <source>
        <dbReference type="SMART" id="SM00853"/>
    </source>
</evidence>
<dbReference type="SMART" id="SM00853">
    <property type="entry name" value="MutL_C"/>
    <property type="match status" value="1"/>
</dbReference>
<organism evidence="7 8">
    <name type="scientific">Geodia barretti</name>
    <name type="common">Barrett's horny sponge</name>
    <dbReference type="NCBI Taxonomy" id="519541"/>
    <lineage>
        <taxon>Eukaryota</taxon>
        <taxon>Metazoa</taxon>
        <taxon>Porifera</taxon>
        <taxon>Demospongiae</taxon>
        <taxon>Heteroscleromorpha</taxon>
        <taxon>Tetractinellida</taxon>
        <taxon>Astrophorina</taxon>
        <taxon>Geodiidae</taxon>
        <taxon>Geodia</taxon>
    </lineage>
</organism>
<dbReference type="InterPro" id="IPR020667">
    <property type="entry name" value="DNA_mismatch_repair_MutL"/>
</dbReference>
<keyword evidence="8" id="KW-1185">Reference proteome</keyword>
<dbReference type="Gene3D" id="3.30.1540.20">
    <property type="entry name" value="MutL, C-terminal domain, dimerisation subdomain"/>
    <property type="match status" value="1"/>
</dbReference>
<dbReference type="InterPro" id="IPR002099">
    <property type="entry name" value="MutL/Mlh/PMS"/>
</dbReference>
<dbReference type="Pfam" id="PF01119">
    <property type="entry name" value="DNA_mis_repair"/>
    <property type="match status" value="1"/>
</dbReference>
<dbReference type="HAMAP" id="MF_00149">
    <property type="entry name" value="DNA_mis_repair"/>
    <property type="match status" value="1"/>
</dbReference>
<evidence type="ECO:0000256" key="4">
    <source>
        <dbReference type="SAM" id="MobiDB-lite"/>
    </source>
</evidence>
<feature type="domain" description="DNA mismatch repair protein S5" evidence="6">
    <location>
        <begin position="196"/>
        <end position="316"/>
    </location>
</feature>
<reference evidence="7" key="1">
    <citation type="submission" date="2023-03" db="EMBL/GenBank/DDBJ databases">
        <authorList>
            <person name="Steffen K."/>
            <person name="Cardenas P."/>
        </authorList>
    </citation>
    <scope>NUCLEOTIDE SEQUENCE</scope>
</reference>
<comment type="caution">
    <text evidence="7">The sequence shown here is derived from an EMBL/GenBank/DDBJ whole genome shotgun (WGS) entry which is preliminary data.</text>
</comment>
<proteinExistence type="inferred from homology"/>
<dbReference type="InterPro" id="IPR014721">
    <property type="entry name" value="Ribsml_uS5_D2-typ_fold_subgr"/>
</dbReference>
<keyword evidence="2" id="KW-0227">DNA damage</keyword>
<dbReference type="InterPro" id="IPR014790">
    <property type="entry name" value="MutL_C"/>
</dbReference>
<comment type="similarity">
    <text evidence="1">Belongs to the DNA mismatch repair MutL/HexB family.</text>
</comment>
<dbReference type="PROSITE" id="PS00058">
    <property type="entry name" value="DNA_MISMATCH_REPAIR_1"/>
    <property type="match status" value="1"/>
</dbReference>
<name>A0AA35RDN5_GEOBA</name>
<evidence type="ECO:0000256" key="1">
    <source>
        <dbReference type="ARBA" id="ARBA00006082"/>
    </source>
</evidence>
<dbReference type="InterPro" id="IPR037198">
    <property type="entry name" value="MutL_C_sf"/>
</dbReference>
<dbReference type="AlphaFoldDB" id="A0AA35RDN5"/>
<dbReference type="Pfam" id="PF08676">
    <property type="entry name" value="MutL_C"/>
    <property type="match status" value="1"/>
</dbReference>
<dbReference type="Proteomes" id="UP001174909">
    <property type="component" value="Unassembled WGS sequence"/>
</dbReference>
<keyword evidence="3" id="KW-0234">DNA repair</keyword>
<dbReference type="PANTHER" id="PTHR10073:SF12">
    <property type="entry name" value="DNA MISMATCH REPAIR PROTEIN MLH1"/>
    <property type="match status" value="1"/>
</dbReference>
<dbReference type="PANTHER" id="PTHR10073">
    <property type="entry name" value="DNA MISMATCH REPAIR PROTEIN MLH, PMS, MUTL"/>
    <property type="match status" value="1"/>
</dbReference>
<dbReference type="SUPFAM" id="SSF55874">
    <property type="entry name" value="ATPase domain of HSP90 chaperone/DNA topoisomerase II/histidine kinase"/>
    <property type="match status" value="1"/>
</dbReference>
<dbReference type="InterPro" id="IPR020568">
    <property type="entry name" value="Ribosomal_Su5_D2-typ_SF"/>
</dbReference>
<dbReference type="InterPro" id="IPR042121">
    <property type="entry name" value="MutL_C_regsub"/>
</dbReference>
<dbReference type="SUPFAM" id="SSF118116">
    <property type="entry name" value="DNA mismatch repair protein MutL"/>
    <property type="match status" value="1"/>
</dbReference>
<accession>A0AA35RDN5</accession>
<feature type="domain" description="MutL C-terminal dimerisation" evidence="5">
    <location>
        <begin position="385"/>
        <end position="525"/>
    </location>
</feature>
<dbReference type="Gene3D" id="3.30.230.10">
    <property type="match status" value="1"/>
</dbReference>
<dbReference type="GO" id="GO:0030983">
    <property type="term" value="F:mismatched DNA binding"/>
    <property type="evidence" value="ECO:0007669"/>
    <property type="project" value="InterPro"/>
</dbReference>
<dbReference type="Gene3D" id="3.30.565.10">
    <property type="entry name" value="Histidine kinase-like ATPase, C-terminal domain"/>
    <property type="match status" value="1"/>
</dbReference>
<evidence type="ECO:0000256" key="2">
    <source>
        <dbReference type="ARBA" id="ARBA00022763"/>
    </source>
</evidence>
<dbReference type="GO" id="GO:0006298">
    <property type="term" value="P:mismatch repair"/>
    <property type="evidence" value="ECO:0007669"/>
    <property type="project" value="InterPro"/>
</dbReference>
<evidence type="ECO:0000313" key="8">
    <source>
        <dbReference type="Proteomes" id="UP001174909"/>
    </source>
</evidence>